<dbReference type="PANTHER" id="PTHR45947">
    <property type="entry name" value="SULFOQUINOVOSYL TRANSFERASE SQD2"/>
    <property type="match status" value="1"/>
</dbReference>
<accession>A0AAE2W0Z5</accession>
<name>A0AAE2W0Z5_9RHOB</name>
<evidence type="ECO:0000313" key="3">
    <source>
        <dbReference type="Proteomes" id="UP000732193"/>
    </source>
</evidence>
<dbReference type="Gene3D" id="3.40.50.2000">
    <property type="entry name" value="Glycogen Phosphorylase B"/>
    <property type="match status" value="2"/>
</dbReference>
<dbReference type="RefSeq" id="WP_203242922.1">
    <property type="nucleotide sequence ID" value="NZ_JAFBRH010000004.1"/>
</dbReference>
<sequence length="358" mass="38574">MRLAFYAPMKSPTHPVPSGDRNIARSLIAALKHMGAEVTLASTLRSRDGKGDERVQHSLQDAAQNEVDRLIPRGQIAGWQAWITYHNYYKAPDLIGPNVSKALGIPYLQIESTRARKRLTGAWAGFARAAEAAADAADVVFYFSTRDAVGLRENATASQHLVHLRPFLPAVSVPQVQASDGAMLSVGMMRAGDKMASFEVIAKTLALLSHDNWHLDIAGDGPARADVEALMAPFGTRLRFLGQLDPDALSTAYQNASLMFWPGVNEALGMVYLEAQAAGLPVLAQDRPGMREVLAPARYPAPDEGPAGLARVLDEMLANPSLRRQSGKAAQEYVAQHHLMPAAASTLRDGLARVGVTL</sequence>
<proteinExistence type="predicted"/>
<dbReference type="GO" id="GO:0016757">
    <property type="term" value="F:glycosyltransferase activity"/>
    <property type="evidence" value="ECO:0007669"/>
    <property type="project" value="InterPro"/>
</dbReference>
<dbReference type="InterPro" id="IPR001296">
    <property type="entry name" value="Glyco_trans_1"/>
</dbReference>
<gene>
    <name evidence="2" type="ORF">JQV55_15690</name>
</gene>
<reference evidence="2 3" key="1">
    <citation type="submission" date="2021-01" db="EMBL/GenBank/DDBJ databases">
        <title>Diatom-associated Roseobacters Show Island Model of Population Structure.</title>
        <authorList>
            <person name="Qu L."/>
            <person name="Feng X."/>
            <person name="Chen Y."/>
            <person name="Li L."/>
            <person name="Wang X."/>
            <person name="Hu Z."/>
            <person name="Wang H."/>
            <person name="Luo H."/>
        </authorList>
    </citation>
    <scope>NUCLEOTIDE SEQUENCE [LARGE SCALE GENOMIC DNA]</scope>
    <source>
        <strain evidence="2 3">TR60-84</strain>
    </source>
</reference>
<dbReference type="AlphaFoldDB" id="A0AAE2W0Z5"/>
<dbReference type="EMBL" id="JAFBRM010000004">
    <property type="protein sequence ID" value="MBM1715012.1"/>
    <property type="molecule type" value="Genomic_DNA"/>
</dbReference>
<keyword evidence="3" id="KW-1185">Reference proteome</keyword>
<dbReference type="CDD" id="cd03801">
    <property type="entry name" value="GT4_PimA-like"/>
    <property type="match status" value="1"/>
</dbReference>
<dbReference type="SUPFAM" id="SSF53756">
    <property type="entry name" value="UDP-Glycosyltransferase/glycogen phosphorylase"/>
    <property type="match status" value="1"/>
</dbReference>
<feature type="domain" description="Glycosyl transferase family 1" evidence="1">
    <location>
        <begin position="194"/>
        <end position="332"/>
    </location>
</feature>
<organism evidence="2 3">
    <name type="scientific">Sulfitobacter geojensis</name>
    <dbReference type="NCBI Taxonomy" id="1342299"/>
    <lineage>
        <taxon>Bacteria</taxon>
        <taxon>Pseudomonadati</taxon>
        <taxon>Pseudomonadota</taxon>
        <taxon>Alphaproteobacteria</taxon>
        <taxon>Rhodobacterales</taxon>
        <taxon>Roseobacteraceae</taxon>
        <taxon>Sulfitobacter</taxon>
    </lineage>
</organism>
<dbReference type="PANTHER" id="PTHR45947:SF3">
    <property type="entry name" value="SULFOQUINOVOSYL TRANSFERASE SQD2"/>
    <property type="match status" value="1"/>
</dbReference>
<dbReference type="Pfam" id="PF00534">
    <property type="entry name" value="Glycos_transf_1"/>
    <property type="match status" value="1"/>
</dbReference>
<dbReference type="InterPro" id="IPR050194">
    <property type="entry name" value="Glycosyltransferase_grp1"/>
</dbReference>
<protein>
    <submittedName>
        <fullName evidence="2">Glycosyltransferase family 4 protein</fullName>
    </submittedName>
</protein>
<comment type="caution">
    <text evidence="2">The sequence shown here is derived from an EMBL/GenBank/DDBJ whole genome shotgun (WGS) entry which is preliminary data.</text>
</comment>
<dbReference type="Proteomes" id="UP000732193">
    <property type="component" value="Unassembled WGS sequence"/>
</dbReference>
<evidence type="ECO:0000259" key="1">
    <source>
        <dbReference type="Pfam" id="PF00534"/>
    </source>
</evidence>
<evidence type="ECO:0000313" key="2">
    <source>
        <dbReference type="EMBL" id="MBM1715012.1"/>
    </source>
</evidence>